<dbReference type="RefSeq" id="XP_018761003.1">
    <property type="nucleotide sequence ID" value="XM_018902306.1"/>
</dbReference>
<dbReference type="EMBL" id="DS022262">
    <property type="protein sequence ID" value="EWG54812.1"/>
    <property type="molecule type" value="Genomic_DNA"/>
</dbReference>
<name>W7NEU9_GIBM7</name>
<evidence type="ECO:0008006" key="3">
    <source>
        <dbReference type="Google" id="ProtNLM"/>
    </source>
</evidence>
<dbReference type="InterPro" id="IPR025332">
    <property type="entry name" value="DUF4238"/>
</dbReference>
<evidence type="ECO:0000313" key="2">
    <source>
        <dbReference type="Proteomes" id="UP000009096"/>
    </source>
</evidence>
<dbReference type="VEuPathDB" id="FungiDB:FVEG_12923"/>
<dbReference type="GeneID" id="30070319"/>
<reference evidence="1 2" key="1">
    <citation type="journal article" date="2010" name="Nature">
        <title>Comparative genomics reveals mobile pathogenicity chromosomes in Fusarium.</title>
        <authorList>
            <person name="Ma L.J."/>
            <person name="van der Does H.C."/>
            <person name="Borkovich K.A."/>
            <person name="Coleman J.J."/>
            <person name="Daboussi M.J."/>
            <person name="Di Pietro A."/>
            <person name="Dufresne M."/>
            <person name="Freitag M."/>
            <person name="Grabherr M."/>
            <person name="Henrissat B."/>
            <person name="Houterman P.M."/>
            <person name="Kang S."/>
            <person name="Shim W.B."/>
            <person name="Woloshuk C."/>
            <person name="Xie X."/>
            <person name="Xu J.R."/>
            <person name="Antoniw J."/>
            <person name="Baker S.E."/>
            <person name="Bluhm B.H."/>
            <person name="Breakspear A."/>
            <person name="Brown D.W."/>
            <person name="Butchko R.A."/>
            <person name="Chapman S."/>
            <person name="Coulson R."/>
            <person name="Coutinho P.M."/>
            <person name="Danchin E.G."/>
            <person name="Diener A."/>
            <person name="Gale L.R."/>
            <person name="Gardiner D.M."/>
            <person name="Goff S."/>
            <person name="Hammond-Kosack K.E."/>
            <person name="Hilburn K."/>
            <person name="Hua-Van A."/>
            <person name="Jonkers W."/>
            <person name="Kazan K."/>
            <person name="Kodira C.D."/>
            <person name="Koehrsen M."/>
            <person name="Kumar L."/>
            <person name="Lee Y.H."/>
            <person name="Li L."/>
            <person name="Manners J.M."/>
            <person name="Miranda-Saavedra D."/>
            <person name="Mukherjee M."/>
            <person name="Park G."/>
            <person name="Park J."/>
            <person name="Park S.Y."/>
            <person name="Proctor R.H."/>
            <person name="Regev A."/>
            <person name="Ruiz-Roldan M.C."/>
            <person name="Sain D."/>
            <person name="Sakthikumar S."/>
            <person name="Sykes S."/>
            <person name="Schwartz D.C."/>
            <person name="Turgeon B.G."/>
            <person name="Wapinski I."/>
            <person name="Yoder O."/>
            <person name="Young S."/>
            <person name="Zeng Q."/>
            <person name="Zhou S."/>
            <person name="Galagan J."/>
            <person name="Cuomo C.A."/>
            <person name="Kistler H.C."/>
            <person name="Rep M."/>
        </authorList>
    </citation>
    <scope>NUCLEOTIDE SEQUENCE [LARGE SCALE GENOMIC DNA]</scope>
    <source>
        <strain evidence="2">M3125 / FGSC 7600</strain>
    </source>
</reference>
<dbReference type="AlphaFoldDB" id="W7NEU9"/>
<dbReference type="OrthoDB" id="5340163at2759"/>
<dbReference type="STRING" id="334819.W7NEU9"/>
<dbReference type="KEGG" id="fvr:FVEG_12923"/>
<sequence>MAANLPQYQHFIPQFILKNFGHPFECPKAPANGSKCKKNHHKKGKYPGDPVVNCLELLPEGYKIEELSIRRVCGLDDMYTDQSPIAQFPRELEVKFSRLEGETSAVIRRITGAHKRGEEKVKLTRTQQTVLRKFVYLLNQRGSGFFKTYNCNSIDDYKKDDRDLLEEFMDRHGIQRPLDVWLQALSSIIDLDMRVTANWQQTLKTTVYYGLFCHFVEHITGFWMSFCTPSSEDQEFILSDTGSHVYEGPTVDFQDKTTGEFLRLGPRFHLFAPISPRLMIILRSQHLPEPHEDNNPETKAMRQLQRQIEIDLLYGPGTTSMLEDLPIHKSINSYSILVNGGLIKRPGWDGQLRQTDTFSFPFFKISTRHVHMINGLLLDHAFHGLTVIFNKKATFLDLLEWFLTEPCEVGKRLGGQHHADQMRYLARLTDLMHAEGRNITLFSTNTPISDHIDIESYKNQNNAAARWLEGLETSPADKEEAKDNREQGIDAKVYANQYDTVDIQDEPNEEIVNIEEHPTELEPTAKFGDGSPEDRLVAMVYEQIADQCYSPDLGPKILSRVRVTTQGVSESLVMFRVWLINGQLDRNKELPGTDRQQRLLRRYQLQQSPILFWLFLKQFRHLVWKTELKQAKRGDVFPGEGPEDEFLNDMTTLEPHDLNIKMWKAMNRDIALQQMSGGQTQWSNY</sequence>
<organism evidence="1 2">
    <name type="scientific">Gibberella moniliformis (strain M3125 / FGSC 7600)</name>
    <name type="common">Maize ear and stalk rot fungus</name>
    <name type="synonym">Fusarium verticillioides</name>
    <dbReference type="NCBI Taxonomy" id="334819"/>
    <lineage>
        <taxon>Eukaryota</taxon>
        <taxon>Fungi</taxon>
        <taxon>Dikarya</taxon>
        <taxon>Ascomycota</taxon>
        <taxon>Pezizomycotina</taxon>
        <taxon>Sordariomycetes</taxon>
        <taxon>Hypocreomycetidae</taxon>
        <taxon>Hypocreales</taxon>
        <taxon>Nectriaceae</taxon>
        <taxon>Fusarium</taxon>
        <taxon>Fusarium fujikuroi species complex</taxon>
    </lineage>
</organism>
<dbReference type="eggNOG" id="ENOG502S5TP">
    <property type="taxonomic scope" value="Eukaryota"/>
</dbReference>
<keyword evidence="2" id="KW-1185">Reference proteome</keyword>
<protein>
    <recommendedName>
        <fullName evidence="3">DUF4238 domain-containing protein</fullName>
    </recommendedName>
</protein>
<dbReference type="Proteomes" id="UP000009096">
    <property type="component" value="Chromosome 11"/>
</dbReference>
<dbReference type="Pfam" id="PF14022">
    <property type="entry name" value="DUF4238"/>
    <property type="match status" value="1"/>
</dbReference>
<evidence type="ECO:0000313" key="1">
    <source>
        <dbReference type="EMBL" id="EWG54812.1"/>
    </source>
</evidence>
<accession>W7NEU9</accession>
<dbReference type="EMBL" id="CM000588">
    <property type="protein sequence ID" value="EWG54812.1"/>
    <property type="molecule type" value="Genomic_DNA"/>
</dbReference>
<gene>
    <name evidence="1" type="ORF">FVEG_12923</name>
</gene>
<proteinExistence type="predicted"/>